<keyword evidence="5 6" id="KW-0472">Membrane</keyword>
<dbReference type="RefSeq" id="WP_084680274.1">
    <property type="nucleotide sequence ID" value="NZ_JPRO01000013.1"/>
</dbReference>
<accession>A0A085ZCC1</accession>
<gene>
    <name evidence="7" type="ORF">IX38_14200</name>
</gene>
<comment type="similarity">
    <text evidence="2">Belongs to the LemA family.</text>
</comment>
<dbReference type="Proteomes" id="UP000028703">
    <property type="component" value="Unassembled WGS sequence"/>
</dbReference>
<comment type="subcellular location">
    <subcellularLocation>
        <location evidence="1">Membrane</location>
        <topology evidence="1">Single-pass membrane protein</topology>
    </subcellularLocation>
</comment>
<reference evidence="7 8" key="1">
    <citation type="submission" date="2014-07" db="EMBL/GenBank/DDBJ databases">
        <title>Genome of Chryseobacterium luteum DSM 18605.</title>
        <authorList>
            <person name="Stropko S.J."/>
            <person name="Pipes S.E."/>
            <person name="Newman J.D."/>
        </authorList>
    </citation>
    <scope>NUCLEOTIDE SEQUENCE [LARGE SCALE GENOMIC DNA]</scope>
    <source>
        <strain evidence="7 8">DSM 18605</strain>
    </source>
</reference>
<dbReference type="GO" id="GO:0016020">
    <property type="term" value="C:membrane"/>
    <property type="evidence" value="ECO:0007669"/>
    <property type="project" value="UniProtKB-SubCell"/>
</dbReference>
<proteinExistence type="inferred from homology"/>
<protein>
    <submittedName>
        <fullName evidence="7">Membrane protein</fullName>
    </submittedName>
</protein>
<keyword evidence="3 6" id="KW-0812">Transmembrane</keyword>
<evidence type="ECO:0000256" key="3">
    <source>
        <dbReference type="ARBA" id="ARBA00022692"/>
    </source>
</evidence>
<dbReference type="PANTHER" id="PTHR34478:SF1">
    <property type="entry name" value="PROTEIN LEMA"/>
    <property type="match status" value="1"/>
</dbReference>
<dbReference type="Gene3D" id="1.20.1440.20">
    <property type="entry name" value="LemA-like domain"/>
    <property type="match status" value="1"/>
</dbReference>
<dbReference type="SUPFAM" id="SSF140478">
    <property type="entry name" value="LemA-like"/>
    <property type="match status" value="1"/>
</dbReference>
<evidence type="ECO:0000256" key="1">
    <source>
        <dbReference type="ARBA" id="ARBA00004167"/>
    </source>
</evidence>
<dbReference type="eggNOG" id="COG1704">
    <property type="taxonomic scope" value="Bacteria"/>
</dbReference>
<dbReference type="InterPro" id="IPR023353">
    <property type="entry name" value="LemA-like_dom_sf"/>
</dbReference>
<dbReference type="OrthoDB" id="9804152at2"/>
<feature type="transmembrane region" description="Helical" evidence="6">
    <location>
        <begin position="6"/>
        <end position="25"/>
    </location>
</feature>
<evidence type="ECO:0000256" key="5">
    <source>
        <dbReference type="ARBA" id="ARBA00023136"/>
    </source>
</evidence>
<dbReference type="InterPro" id="IPR007156">
    <property type="entry name" value="MamQ_LemA"/>
</dbReference>
<keyword evidence="4 6" id="KW-1133">Transmembrane helix</keyword>
<organism evidence="7 8">
    <name type="scientific">Chryseobacterium luteum</name>
    <dbReference type="NCBI Taxonomy" id="421531"/>
    <lineage>
        <taxon>Bacteria</taxon>
        <taxon>Pseudomonadati</taxon>
        <taxon>Bacteroidota</taxon>
        <taxon>Flavobacteriia</taxon>
        <taxon>Flavobacteriales</taxon>
        <taxon>Weeksellaceae</taxon>
        <taxon>Chryseobacterium group</taxon>
        <taxon>Chryseobacterium</taxon>
    </lineage>
</organism>
<dbReference type="PANTHER" id="PTHR34478">
    <property type="entry name" value="PROTEIN LEMA"/>
    <property type="match status" value="1"/>
</dbReference>
<evidence type="ECO:0000313" key="7">
    <source>
        <dbReference type="EMBL" id="KFF02085.1"/>
    </source>
</evidence>
<evidence type="ECO:0000256" key="2">
    <source>
        <dbReference type="ARBA" id="ARBA00008854"/>
    </source>
</evidence>
<dbReference type="Pfam" id="PF04011">
    <property type="entry name" value="LemA"/>
    <property type="match status" value="1"/>
</dbReference>
<comment type="caution">
    <text evidence="7">The sequence shown here is derived from an EMBL/GenBank/DDBJ whole genome shotgun (WGS) entry which is preliminary data.</text>
</comment>
<evidence type="ECO:0000256" key="4">
    <source>
        <dbReference type="ARBA" id="ARBA00022989"/>
    </source>
</evidence>
<evidence type="ECO:0000256" key="6">
    <source>
        <dbReference type="SAM" id="Phobius"/>
    </source>
</evidence>
<name>A0A085ZCC1_9FLAO</name>
<sequence>MITVGIIVAILAITIIWAISVYNGLVSKKVNVQEGWSSIDVFLKKRNDLIPNLVETVKGYASHESSVLQNVVEARNLSGKAQSAKELGAAESTMQNAMINLFAVAENYPDLKANSNFISLQEDLNALEDDIEMARRYYNGTVKENNVAIDVFPSNVIANAFKFEKAEFFEIQNASEREVTKVNF</sequence>
<dbReference type="STRING" id="421531.IX38_14200"/>
<keyword evidence="8" id="KW-1185">Reference proteome</keyword>
<evidence type="ECO:0000313" key="8">
    <source>
        <dbReference type="Proteomes" id="UP000028703"/>
    </source>
</evidence>
<dbReference type="EMBL" id="JPRO01000013">
    <property type="protein sequence ID" value="KFF02085.1"/>
    <property type="molecule type" value="Genomic_DNA"/>
</dbReference>
<dbReference type="AlphaFoldDB" id="A0A085ZCC1"/>